<dbReference type="InterPro" id="IPR027417">
    <property type="entry name" value="P-loop_NTPase"/>
</dbReference>
<accession>A0ABY7P8P2</accession>
<organism evidence="2 3">
    <name type="scientific">Streptomyces camelliae</name>
    <dbReference type="NCBI Taxonomy" id="3004093"/>
    <lineage>
        <taxon>Bacteria</taxon>
        <taxon>Bacillati</taxon>
        <taxon>Actinomycetota</taxon>
        <taxon>Actinomycetes</taxon>
        <taxon>Kitasatosporales</taxon>
        <taxon>Streptomycetaceae</taxon>
        <taxon>Streptomyces</taxon>
    </lineage>
</organism>
<dbReference type="SUPFAM" id="SSF52540">
    <property type="entry name" value="P-loop containing nucleoside triphosphate hydrolases"/>
    <property type="match status" value="1"/>
</dbReference>
<dbReference type="RefSeq" id="WP_270084078.1">
    <property type="nucleotide sequence ID" value="NZ_CP115300.1"/>
</dbReference>
<keyword evidence="3" id="KW-1185">Reference proteome</keyword>
<sequence length="1230" mass="133631">MAAAVPGPVGEFCAALGRLVRACGVPQVDIAAALDLSAGSVSALLNGNRRKAPEWDVVQRIVLLCAERHRSREPLPGGLRLDVAWWRGRYGELEGAVESGRGQHRRAPAEGPPPTTASLKPLGISDCVRMGIDDAVRLLADGRPGLADAADRLLGPLDAGATDSHHTVLILLDGFPERVRAAHGLRRGALLQAARTALVTVALVRCGPQQLGREGVTQLVGDLVNRAAPNPAGAGPDAPTDAFLLARIRKTMPEHIQQQLIDHYLKLATRLATACPEFALAVGQPDKAVSGTEDGAGTGLAGLGALLTEFAGRTSPAVAGHARLNDPIAELDRRGPQLPSLAEGYVNPRFRLAGPYLGSGAEDRVASDKWWEDQPTYETIERFLAAYLLNVSALRSPLVVLGHPGAGKSLLTKLLAARLPTAEFRPLRVELRHTPAEADLQTQLEHALKQQTGRAVSWPDWSEAVTGTIPVLLLDGFDELLQAGAQLLDSARQWSYLREVEQFQKREAEQGRPLIVLVTSRTVVADRAEIPPHSQVLRLEPFGAEEIGRWLETWNTTNRRYFAEHDLTPLTYASLLPHLDLAAQPLLLLMLALYDAAVGNGLGLPLDNERLSRTQLYERLFTEFVRRQVVKDGPLPATEQTAAVDRELHRLSVIALGMLHRGAQAITGEQADGDLRALAPESPGREPLGAEPLFGRFFFVHEAQAVVTDQRLRSYEFLHATFGEHLAARLIDGALRRLAESGSQDDGELYALLSFTPLTDRDQLPRNLGDMLAAWPDGEARERLPGLLAARFRQTEWGNPHRTDPGHAPTTVTRTYRNAVYEVNLLLITVLAAGEVYASAFVGTGDLVDGWRRQVLLWQSQLSSESWDLLSSALHPERCERDGKPDLRISTRQAPLLHHELNWQLGAFGGQLGSSLMLPEDVAPSGLSGTERRVMFVGDSDAELLLHAVHPLLHQMSGTLRSHLLDAGGSVRSAAQSLVALLSRDRYDTLALPDLYLRCLRHLEHLTDHERIRYLEAVVCQLRHDADILSDDALLHLVLRLDESLGDGGFVTAAAQRALLDFIHSVVGRGGGMLAVELASLQDTIYRIEHGDKDNDPLDRLLRLTKVGRSSGTWLLVVGRGKAATPLFDDVLAGLDLTMAAARHPSAVIDLLRLAADLGLDDWLAGNAARLLAALPAEAFALLRPTDLPHLRAALPEGAYAAEFARLERIWRGPAVTPPAETLPPHSPPA</sequence>
<reference evidence="2 3" key="1">
    <citation type="submission" date="2022-12" db="EMBL/GenBank/DDBJ databases">
        <authorList>
            <person name="Mo P."/>
        </authorList>
    </citation>
    <scope>NUCLEOTIDE SEQUENCE [LARGE SCALE GENOMIC DNA]</scope>
    <source>
        <strain evidence="2 3">HUAS 2-6</strain>
    </source>
</reference>
<evidence type="ECO:0000313" key="3">
    <source>
        <dbReference type="Proteomes" id="UP001212326"/>
    </source>
</evidence>
<dbReference type="Proteomes" id="UP001212326">
    <property type="component" value="Chromosome"/>
</dbReference>
<dbReference type="Gene3D" id="3.40.50.300">
    <property type="entry name" value="P-loop containing nucleotide triphosphate hydrolases"/>
    <property type="match status" value="1"/>
</dbReference>
<dbReference type="EMBL" id="CP115300">
    <property type="protein sequence ID" value="WBO66630.1"/>
    <property type="molecule type" value="Genomic_DNA"/>
</dbReference>
<evidence type="ECO:0000256" key="1">
    <source>
        <dbReference type="SAM" id="MobiDB-lite"/>
    </source>
</evidence>
<protein>
    <recommendedName>
        <fullName evidence="4">AAA+ ATPase domain-containing protein</fullName>
    </recommendedName>
</protein>
<name>A0ABY7P8P2_9ACTN</name>
<gene>
    <name evidence="2" type="ORF">O1G22_29430</name>
</gene>
<evidence type="ECO:0008006" key="4">
    <source>
        <dbReference type="Google" id="ProtNLM"/>
    </source>
</evidence>
<proteinExistence type="predicted"/>
<evidence type="ECO:0000313" key="2">
    <source>
        <dbReference type="EMBL" id="WBO66630.1"/>
    </source>
</evidence>
<feature type="region of interest" description="Disordered" evidence="1">
    <location>
        <begin position="97"/>
        <end position="117"/>
    </location>
</feature>